<accession>A0A4Y7KG42</accession>
<dbReference type="Gramene" id="RZC72343">
    <property type="protein sequence ID" value="RZC72343"/>
    <property type="gene ID" value="C5167_035472"/>
</dbReference>
<protein>
    <submittedName>
        <fullName evidence="1">Uncharacterized protein</fullName>
    </submittedName>
</protein>
<proteinExistence type="predicted"/>
<dbReference type="Proteomes" id="UP000316621">
    <property type="component" value="Chromosome 7"/>
</dbReference>
<reference evidence="1 2" key="1">
    <citation type="journal article" date="2018" name="Science">
        <title>The opium poppy genome and morphinan production.</title>
        <authorList>
            <person name="Guo L."/>
            <person name="Winzer T."/>
            <person name="Yang X."/>
            <person name="Li Y."/>
            <person name="Ning Z."/>
            <person name="He Z."/>
            <person name="Teodor R."/>
            <person name="Lu Y."/>
            <person name="Bowser T.A."/>
            <person name="Graham I.A."/>
            <person name="Ye K."/>
        </authorList>
    </citation>
    <scope>NUCLEOTIDE SEQUENCE [LARGE SCALE GENOMIC DNA]</scope>
    <source>
        <strain evidence="2">cv. HN1</strain>
        <tissue evidence="1">Leaves</tissue>
    </source>
</reference>
<organism evidence="1 2">
    <name type="scientific">Papaver somniferum</name>
    <name type="common">Opium poppy</name>
    <dbReference type="NCBI Taxonomy" id="3469"/>
    <lineage>
        <taxon>Eukaryota</taxon>
        <taxon>Viridiplantae</taxon>
        <taxon>Streptophyta</taxon>
        <taxon>Embryophyta</taxon>
        <taxon>Tracheophyta</taxon>
        <taxon>Spermatophyta</taxon>
        <taxon>Magnoliopsida</taxon>
        <taxon>Ranunculales</taxon>
        <taxon>Papaveraceae</taxon>
        <taxon>Papaveroideae</taxon>
        <taxon>Papaver</taxon>
    </lineage>
</organism>
<name>A0A4Y7KG42_PAPSO</name>
<evidence type="ECO:0000313" key="1">
    <source>
        <dbReference type="EMBL" id="RZC72343.1"/>
    </source>
</evidence>
<sequence length="122" mass="13664">MATCGDETFRLKLNNGVRGADGLVLVSLVNKSMKGVSSTQSIRCFLMPLMLEGSFLDPLDFTMGSPLDFTIWDNVSHLIWFSENVNFYEISVVSTPTLCFSLIVLCCKFLSQGTYLFLLESW</sequence>
<gene>
    <name evidence="1" type="ORF">C5167_035472</name>
</gene>
<dbReference type="EMBL" id="CM010721">
    <property type="protein sequence ID" value="RZC72343.1"/>
    <property type="molecule type" value="Genomic_DNA"/>
</dbReference>
<dbReference type="AlphaFoldDB" id="A0A4Y7KG42"/>
<keyword evidence="2" id="KW-1185">Reference proteome</keyword>
<evidence type="ECO:0000313" key="2">
    <source>
        <dbReference type="Proteomes" id="UP000316621"/>
    </source>
</evidence>